<dbReference type="InterPro" id="IPR006311">
    <property type="entry name" value="TAT_signal"/>
</dbReference>
<evidence type="ECO:0000256" key="2">
    <source>
        <dbReference type="ARBA" id="ARBA00005695"/>
    </source>
</evidence>
<dbReference type="EMBL" id="JAAEDI010000002">
    <property type="protein sequence ID" value="MBR0648521.1"/>
    <property type="molecule type" value="Genomic_DNA"/>
</dbReference>
<evidence type="ECO:0000313" key="5">
    <source>
        <dbReference type="EMBL" id="MBR0648521.1"/>
    </source>
</evidence>
<organism evidence="5 6">
    <name type="scientific">Neoroseomonas terrae</name>
    <dbReference type="NCBI Taxonomy" id="424799"/>
    <lineage>
        <taxon>Bacteria</taxon>
        <taxon>Pseudomonadati</taxon>
        <taxon>Pseudomonadota</taxon>
        <taxon>Alphaproteobacteria</taxon>
        <taxon>Acetobacterales</taxon>
        <taxon>Acetobacteraceae</taxon>
        <taxon>Neoroseomonas</taxon>
    </lineage>
</organism>
<accession>A0ABS5EBY1</accession>
<dbReference type="Pfam" id="PF00496">
    <property type="entry name" value="SBP_bac_5"/>
    <property type="match status" value="1"/>
</dbReference>
<dbReference type="PANTHER" id="PTHR30290">
    <property type="entry name" value="PERIPLASMIC BINDING COMPONENT OF ABC TRANSPORTER"/>
    <property type="match status" value="1"/>
</dbReference>
<dbReference type="PROSITE" id="PS51318">
    <property type="entry name" value="TAT"/>
    <property type="match status" value="1"/>
</dbReference>
<evidence type="ECO:0000259" key="4">
    <source>
        <dbReference type="Pfam" id="PF00496"/>
    </source>
</evidence>
<comment type="caution">
    <text evidence="5">The sequence shown here is derived from an EMBL/GenBank/DDBJ whole genome shotgun (WGS) entry which is preliminary data.</text>
</comment>
<dbReference type="CDD" id="cd08502">
    <property type="entry name" value="PBP2_NikA_DppA_OppA_like_16"/>
    <property type="match status" value="1"/>
</dbReference>
<proteinExistence type="inferred from homology"/>
<protein>
    <submittedName>
        <fullName evidence="5">ABC transporter substrate-binding protein</fullName>
    </submittedName>
</protein>
<sequence>MTMQRRTLIRAAGGGLAASLAGPRLLRAQSATTLRFTPQQDLVTLDPVTTTAYVSRNHGYMVFDTLYGMDAAYQATPQMVDGHTIENDGKLWNLTLRDGLLFHDGERVLARDCVASIRRWARRDPFGATLLEATEELSAPDDRTIRFRLKHPFPLLPIALGKASVPVCAMMPERLANTDPFRQVPELIGSGPFRFVDNERVPGSQIVYAKFDRYVPRRDGVGGWTSGPKVVHFDRVEWKVMPDQATATNALVQGEQDWQEYAYHDLLPQLRRARGVTVRVLDTSGFVGMVRVNHLQAPFDNPEIRRALWGAIDQTACMQALVGDDPSLYHVPLGFFGPGTPMASDAGLEPLKGPRNYDRVKQALRAAGYRDEKVVFMIPSTSAPNAAMGAVVEDQFRRAGLNVEIYSVEFNAMLQRRNRKGPVSDGGWSAFITNWAGTDWLNPAGHIALRGNGEAGYAGWATMPRIEELRGAWFRAPDLAAQQAICRDIQIEAMREVPYYPTGQYLQPTAFRSNLTGIQEGFATFWSVRRS</sequence>
<dbReference type="InterPro" id="IPR000914">
    <property type="entry name" value="SBP_5_dom"/>
</dbReference>
<name>A0ABS5EBY1_9PROT</name>
<dbReference type="PANTHER" id="PTHR30290:SF38">
    <property type="entry name" value="D,D-DIPEPTIDE-BINDING PERIPLASMIC PROTEIN DDPA-RELATED"/>
    <property type="match status" value="1"/>
</dbReference>
<feature type="domain" description="Solute-binding protein family 5" evidence="4">
    <location>
        <begin position="76"/>
        <end position="444"/>
    </location>
</feature>
<comment type="similarity">
    <text evidence="2">Belongs to the bacterial solute-binding protein 5 family.</text>
</comment>
<evidence type="ECO:0000256" key="3">
    <source>
        <dbReference type="ARBA" id="ARBA00022729"/>
    </source>
</evidence>
<evidence type="ECO:0000313" key="6">
    <source>
        <dbReference type="Proteomes" id="UP000698752"/>
    </source>
</evidence>
<dbReference type="InterPro" id="IPR030678">
    <property type="entry name" value="Peptide/Ni-bd"/>
</dbReference>
<evidence type="ECO:0000256" key="1">
    <source>
        <dbReference type="ARBA" id="ARBA00004418"/>
    </source>
</evidence>
<dbReference type="Gene3D" id="3.40.190.10">
    <property type="entry name" value="Periplasmic binding protein-like II"/>
    <property type="match status" value="1"/>
</dbReference>
<dbReference type="Gene3D" id="3.10.105.10">
    <property type="entry name" value="Dipeptide-binding Protein, Domain 3"/>
    <property type="match status" value="1"/>
</dbReference>
<keyword evidence="6" id="KW-1185">Reference proteome</keyword>
<dbReference type="InterPro" id="IPR039424">
    <property type="entry name" value="SBP_5"/>
</dbReference>
<dbReference type="PIRSF" id="PIRSF002741">
    <property type="entry name" value="MppA"/>
    <property type="match status" value="1"/>
</dbReference>
<dbReference type="SUPFAM" id="SSF53850">
    <property type="entry name" value="Periplasmic binding protein-like II"/>
    <property type="match status" value="1"/>
</dbReference>
<reference evidence="6" key="1">
    <citation type="journal article" date="2021" name="Syst. Appl. Microbiol.">
        <title>Roseomonas hellenica sp. nov., isolated from roots of wild-growing Alkanna tinctoria.</title>
        <authorList>
            <person name="Rat A."/>
            <person name="Naranjo H.D."/>
            <person name="Lebbe L."/>
            <person name="Cnockaert M."/>
            <person name="Krigas N."/>
            <person name="Grigoriadou K."/>
            <person name="Maloupa E."/>
            <person name="Willems A."/>
        </authorList>
    </citation>
    <scope>NUCLEOTIDE SEQUENCE [LARGE SCALE GENOMIC DNA]</scope>
    <source>
        <strain evidence="6">LMG 31159</strain>
    </source>
</reference>
<gene>
    <name evidence="5" type="ORF">GXW78_02510</name>
</gene>
<keyword evidence="3" id="KW-0732">Signal</keyword>
<dbReference type="Proteomes" id="UP000698752">
    <property type="component" value="Unassembled WGS sequence"/>
</dbReference>
<comment type="subcellular location">
    <subcellularLocation>
        <location evidence="1">Periplasm</location>
    </subcellularLocation>
</comment>